<dbReference type="PANTHER" id="PTHR30349">
    <property type="entry name" value="PHAGE INTEGRASE-RELATED"/>
    <property type="match status" value="1"/>
</dbReference>
<dbReference type="InterPro" id="IPR050090">
    <property type="entry name" value="Tyrosine_recombinase_XerCD"/>
</dbReference>
<evidence type="ECO:0000256" key="2">
    <source>
        <dbReference type="ARBA" id="ARBA00023125"/>
    </source>
</evidence>
<dbReference type="Pfam" id="PF00589">
    <property type="entry name" value="Phage_integrase"/>
    <property type="match status" value="1"/>
</dbReference>
<dbReference type="CDD" id="cd00397">
    <property type="entry name" value="DNA_BRE_C"/>
    <property type="match status" value="1"/>
</dbReference>
<evidence type="ECO:0000256" key="1">
    <source>
        <dbReference type="ARBA" id="ARBA00022908"/>
    </source>
</evidence>
<dbReference type="Gene3D" id="1.10.150.130">
    <property type="match status" value="1"/>
</dbReference>
<evidence type="ECO:0000313" key="8">
    <source>
        <dbReference type="Proteomes" id="UP000070657"/>
    </source>
</evidence>
<name>A0A133UI67_9EURY</name>
<comment type="caution">
    <text evidence="7">The sequence shown here is derived from an EMBL/GenBank/DDBJ whole genome shotgun (WGS) entry which is preliminary data.</text>
</comment>
<dbReference type="GO" id="GO:0003677">
    <property type="term" value="F:DNA binding"/>
    <property type="evidence" value="ECO:0007669"/>
    <property type="project" value="UniProtKB-UniRule"/>
</dbReference>
<dbReference type="InterPro" id="IPR002104">
    <property type="entry name" value="Integrase_catalytic"/>
</dbReference>
<evidence type="ECO:0008006" key="9">
    <source>
        <dbReference type="Google" id="ProtNLM"/>
    </source>
</evidence>
<gene>
    <name evidence="7" type="ORF">AKJ66_00405</name>
</gene>
<dbReference type="Gene3D" id="1.10.443.10">
    <property type="entry name" value="Intergrase catalytic core"/>
    <property type="match status" value="1"/>
</dbReference>
<reference evidence="7 8" key="1">
    <citation type="journal article" date="2016" name="Sci. Rep.">
        <title>Metabolic traits of an uncultured archaeal lineage -MSBL1- from brine pools of the Red Sea.</title>
        <authorList>
            <person name="Mwirichia R."/>
            <person name="Alam I."/>
            <person name="Rashid M."/>
            <person name="Vinu M."/>
            <person name="Ba-Alawi W."/>
            <person name="Anthony Kamau A."/>
            <person name="Kamanda Ngugi D."/>
            <person name="Goker M."/>
            <person name="Klenk H.P."/>
            <person name="Bajic V."/>
            <person name="Stingl U."/>
        </authorList>
    </citation>
    <scope>NUCLEOTIDE SEQUENCE [LARGE SCALE GENOMIC DNA]</scope>
    <source>
        <strain evidence="7">SCGC-AAA259E22</strain>
    </source>
</reference>
<dbReference type="GO" id="GO:0006310">
    <property type="term" value="P:DNA recombination"/>
    <property type="evidence" value="ECO:0007669"/>
    <property type="project" value="UniProtKB-KW"/>
</dbReference>
<feature type="domain" description="Core-binding (CB)" evidence="6">
    <location>
        <begin position="1"/>
        <end position="78"/>
    </location>
</feature>
<dbReference type="PROSITE" id="PS51898">
    <property type="entry name" value="TYR_RECOMBINASE"/>
    <property type="match status" value="1"/>
</dbReference>
<dbReference type="PANTHER" id="PTHR30349:SF41">
    <property type="entry name" value="INTEGRASE_RECOMBINASE PROTEIN MJ0367-RELATED"/>
    <property type="match status" value="1"/>
</dbReference>
<evidence type="ECO:0000256" key="4">
    <source>
        <dbReference type="PROSITE-ProRule" id="PRU01248"/>
    </source>
</evidence>
<dbReference type="InterPro" id="IPR010998">
    <property type="entry name" value="Integrase_recombinase_N"/>
</dbReference>
<keyword evidence="1" id="KW-0229">DNA integration</keyword>
<feature type="domain" description="Tyr recombinase" evidence="5">
    <location>
        <begin position="110"/>
        <end position="266"/>
    </location>
</feature>
<dbReference type="Proteomes" id="UP000070657">
    <property type="component" value="Unassembled WGS sequence"/>
</dbReference>
<dbReference type="InterPro" id="IPR011010">
    <property type="entry name" value="DNA_brk_join_enz"/>
</dbReference>
<dbReference type="GO" id="GO:0015074">
    <property type="term" value="P:DNA integration"/>
    <property type="evidence" value="ECO:0007669"/>
    <property type="project" value="UniProtKB-KW"/>
</dbReference>
<evidence type="ECO:0000313" key="7">
    <source>
        <dbReference type="EMBL" id="KXA93904.1"/>
    </source>
</evidence>
<protein>
    <recommendedName>
        <fullName evidence="9">Tyr recombinase domain-containing protein</fullName>
    </recommendedName>
</protein>
<organism evidence="7 8">
    <name type="scientific">candidate division MSBL1 archaeon SCGC-AAA259E22</name>
    <dbReference type="NCBI Taxonomy" id="1698265"/>
    <lineage>
        <taxon>Archaea</taxon>
        <taxon>Methanobacteriati</taxon>
        <taxon>Methanobacteriota</taxon>
        <taxon>candidate division MSBL1</taxon>
    </lineage>
</organism>
<keyword evidence="2 4" id="KW-0238">DNA-binding</keyword>
<evidence type="ECO:0000256" key="3">
    <source>
        <dbReference type="ARBA" id="ARBA00023172"/>
    </source>
</evidence>
<keyword evidence="3" id="KW-0233">DNA recombination</keyword>
<dbReference type="SUPFAM" id="SSF56349">
    <property type="entry name" value="DNA breaking-rejoining enzymes"/>
    <property type="match status" value="1"/>
</dbReference>
<evidence type="ECO:0000259" key="6">
    <source>
        <dbReference type="PROSITE" id="PS51900"/>
    </source>
</evidence>
<sequence length="277" mass="33657">MDSLDQFLIQYGDRPVKEKYQYLLKPFFDFLREQENQTVESFDDEEVRNYLLNERTDLKRSTKIQILKAVRSFVQWYYAHCTDPENEAEQRLRKARIEGITLPQEEKKEKERKALKLKELEKLLETAKIRRKKDYHVFYLLAYFGFRKSELQQIENVNWREQYLEVITGKTKEQRLLYFNDETAGKLATALENKWTDLKHSRVGRYKSLFPDLNFSLHKLRHTFNKHMRRRLDDDSLVRALMGHSDQSMTDYYDDKFREEIKEAMVEKHYFTRVSLP</sequence>
<accession>A0A133UI67</accession>
<evidence type="ECO:0000259" key="5">
    <source>
        <dbReference type="PROSITE" id="PS51898"/>
    </source>
</evidence>
<keyword evidence="8" id="KW-1185">Reference proteome</keyword>
<dbReference type="AlphaFoldDB" id="A0A133UI67"/>
<proteinExistence type="predicted"/>
<dbReference type="EMBL" id="LHXP01000003">
    <property type="protein sequence ID" value="KXA93904.1"/>
    <property type="molecule type" value="Genomic_DNA"/>
</dbReference>
<dbReference type="PROSITE" id="PS51900">
    <property type="entry name" value="CB"/>
    <property type="match status" value="1"/>
</dbReference>
<dbReference type="InterPro" id="IPR013762">
    <property type="entry name" value="Integrase-like_cat_sf"/>
</dbReference>
<dbReference type="InterPro" id="IPR044068">
    <property type="entry name" value="CB"/>
</dbReference>